<feature type="transmembrane region" description="Helical" evidence="2">
    <location>
        <begin position="48"/>
        <end position="69"/>
    </location>
</feature>
<evidence type="ECO:0000313" key="4">
    <source>
        <dbReference type="Proteomes" id="UP000800094"/>
    </source>
</evidence>
<dbReference type="GeneID" id="54578764"/>
<dbReference type="EMBL" id="ML987189">
    <property type="protein sequence ID" value="KAF2256339.1"/>
    <property type="molecule type" value="Genomic_DNA"/>
</dbReference>
<evidence type="ECO:0000256" key="1">
    <source>
        <dbReference type="SAM" id="MobiDB-lite"/>
    </source>
</evidence>
<name>A0A6A6J0W2_9PLEO</name>
<keyword evidence="2" id="KW-0812">Transmembrane</keyword>
<organism evidence="3 4">
    <name type="scientific">Trematosphaeria pertusa</name>
    <dbReference type="NCBI Taxonomy" id="390896"/>
    <lineage>
        <taxon>Eukaryota</taxon>
        <taxon>Fungi</taxon>
        <taxon>Dikarya</taxon>
        <taxon>Ascomycota</taxon>
        <taxon>Pezizomycotina</taxon>
        <taxon>Dothideomycetes</taxon>
        <taxon>Pleosporomycetidae</taxon>
        <taxon>Pleosporales</taxon>
        <taxon>Massarineae</taxon>
        <taxon>Trematosphaeriaceae</taxon>
        <taxon>Trematosphaeria</taxon>
    </lineage>
</organism>
<keyword evidence="2" id="KW-1133">Transmembrane helix</keyword>
<feature type="region of interest" description="Disordered" evidence="1">
    <location>
        <begin position="113"/>
        <end position="137"/>
    </location>
</feature>
<sequence length="220" mass="24676">MAATRLRRTFHYPSESDDEDAVEAGMDEQDQETLITSLSNRDTTSTRYYTYFLLLLPLSPTLLYVPHLFAFSTAIPSLAAIISLLASAYTLYFLPLPPVRPNIITLSSMDPTSPSKGKSIQRDAHGFKSSTPPSERRPVPYISEEVADMLAKYVVPINGALCILLALVELWQGREWREGMTIGGGYVPGFIMAIVMWARRELRVVDLGELERLRYRTKGS</sequence>
<protein>
    <submittedName>
        <fullName evidence="3">Uncharacterized protein</fullName>
    </submittedName>
</protein>
<dbReference type="RefSeq" id="XP_033691343.1">
    <property type="nucleotide sequence ID" value="XM_033825434.1"/>
</dbReference>
<dbReference type="Proteomes" id="UP000800094">
    <property type="component" value="Unassembled WGS sequence"/>
</dbReference>
<dbReference type="OrthoDB" id="3358048at2759"/>
<feature type="transmembrane region" description="Helical" evidence="2">
    <location>
        <begin position="75"/>
        <end position="94"/>
    </location>
</feature>
<accession>A0A6A6J0W2</accession>
<proteinExistence type="predicted"/>
<reference evidence="3" key="1">
    <citation type="journal article" date="2020" name="Stud. Mycol.">
        <title>101 Dothideomycetes genomes: a test case for predicting lifestyles and emergence of pathogens.</title>
        <authorList>
            <person name="Haridas S."/>
            <person name="Albert R."/>
            <person name="Binder M."/>
            <person name="Bloem J."/>
            <person name="Labutti K."/>
            <person name="Salamov A."/>
            <person name="Andreopoulos B."/>
            <person name="Baker S."/>
            <person name="Barry K."/>
            <person name="Bills G."/>
            <person name="Bluhm B."/>
            <person name="Cannon C."/>
            <person name="Castanera R."/>
            <person name="Culley D."/>
            <person name="Daum C."/>
            <person name="Ezra D."/>
            <person name="Gonzalez J."/>
            <person name="Henrissat B."/>
            <person name="Kuo A."/>
            <person name="Liang C."/>
            <person name="Lipzen A."/>
            <person name="Lutzoni F."/>
            <person name="Magnuson J."/>
            <person name="Mondo S."/>
            <person name="Nolan M."/>
            <person name="Ohm R."/>
            <person name="Pangilinan J."/>
            <person name="Park H.-J."/>
            <person name="Ramirez L."/>
            <person name="Alfaro M."/>
            <person name="Sun H."/>
            <person name="Tritt A."/>
            <person name="Yoshinaga Y."/>
            <person name="Zwiers L.-H."/>
            <person name="Turgeon B."/>
            <person name="Goodwin S."/>
            <person name="Spatafora J."/>
            <person name="Crous P."/>
            <person name="Grigoriev I."/>
        </authorList>
    </citation>
    <scope>NUCLEOTIDE SEQUENCE</scope>
    <source>
        <strain evidence="3">CBS 122368</strain>
    </source>
</reference>
<feature type="transmembrane region" description="Helical" evidence="2">
    <location>
        <begin position="150"/>
        <end position="168"/>
    </location>
</feature>
<evidence type="ECO:0000313" key="3">
    <source>
        <dbReference type="EMBL" id="KAF2256339.1"/>
    </source>
</evidence>
<gene>
    <name evidence="3" type="ORF">BU26DRAFT_472519</name>
</gene>
<dbReference type="AlphaFoldDB" id="A0A6A6J0W2"/>
<keyword evidence="2" id="KW-0472">Membrane</keyword>
<evidence type="ECO:0000256" key="2">
    <source>
        <dbReference type="SAM" id="Phobius"/>
    </source>
</evidence>
<keyword evidence="4" id="KW-1185">Reference proteome</keyword>
<feature type="transmembrane region" description="Helical" evidence="2">
    <location>
        <begin position="180"/>
        <end position="198"/>
    </location>
</feature>